<organism evidence="1 2">
    <name type="scientific">Brassica cretica</name>
    <name type="common">Mustard</name>
    <dbReference type="NCBI Taxonomy" id="69181"/>
    <lineage>
        <taxon>Eukaryota</taxon>
        <taxon>Viridiplantae</taxon>
        <taxon>Streptophyta</taxon>
        <taxon>Embryophyta</taxon>
        <taxon>Tracheophyta</taxon>
        <taxon>Spermatophyta</taxon>
        <taxon>Magnoliopsida</taxon>
        <taxon>eudicotyledons</taxon>
        <taxon>Gunneridae</taxon>
        <taxon>Pentapetalae</taxon>
        <taxon>rosids</taxon>
        <taxon>malvids</taxon>
        <taxon>Brassicales</taxon>
        <taxon>Brassicaceae</taxon>
        <taxon>Brassiceae</taxon>
        <taxon>Brassica</taxon>
    </lineage>
</organism>
<name>A0A8S9FSI0_BRACR</name>
<reference evidence="1" key="1">
    <citation type="submission" date="2019-12" db="EMBL/GenBank/DDBJ databases">
        <title>Genome sequencing and annotation of Brassica cretica.</title>
        <authorList>
            <person name="Studholme D.J."/>
            <person name="Sarris P.F."/>
        </authorList>
    </citation>
    <scope>NUCLEOTIDE SEQUENCE</scope>
    <source>
        <strain evidence="1">PFS-001/15</strain>
        <tissue evidence="1">Leaf</tissue>
    </source>
</reference>
<evidence type="ECO:0000313" key="1">
    <source>
        <dbReference type="EMBL" id="KAF2534988.1"/>
    </source>
</evidence>
<protein>
    <submittedName>
        <fullName evidence="1">Uncharacterized protein</fullName>
    </submittedName>
</protein>
<proteinExistence type="predicted"/>
<dbReference type="AlphaFoldDB" id="A0A8S9FSI0"/>
<dbReference type="EMBL" id="QGKW02002228">
    <property type="protein sequence ID" value="KAF2534988.1"/>
    <property type="molecule type" value="Genomic_DNA"/>
</dbReference>
<dbReference type="Proteomes" id="UP000712281">
    <property type="component" value="Unassembled WGS sequence"/>
</dbReference>
<evidence type="ECO:0000313" key="2">
    <source>
        <dbReference type="Proteomes" id="UP000712281"/>
    </source>
</evidence>
<accession>A0A8S9FSI0</accession>
<gene>
    <name evidence="1" type="ORF">F2Q68_00020648</name>
</gene>
<comment type="caution">
    <text evidence="1">The sequence shown here is derived from an EMBL/GenBank/DDBJ whole genome shotgun (WGS) entry which is preliminary data.</text>
</comment>
<sequence length="163" mass="18647">MTIPRNILSELPRIGPSENPSKYPEEVLPRYIPRRFQTDCWSSEFRRKFPRKFRGKMNFRGVISEELFPRTYFVDTDYESVCLLLQSVVLLELAEIHDDDCFLPSNWNAEPLGSCSVLGISIDTLVETSTDYSNGVSIDALGQALMRRLNMLTKLPRSALALL</sequence>